<dbReference type="Proteomes" id="UP000275846">
    <property type="component" value="Unassembled WGS sequence"/>
</dbReference>
<reference evidence="1 2" key="2">
    <citation type="submission" date="2018-11" db="EMBL/GenBank/DDBJ databases">
        <authorList>
            <consortium name="Pathogen Informatics"/>
        </authorList>
    </citation>
    <scope>NUCLEOTIDE SEQUENCE [LARGE SCALE GENOMIC DNA]</scope>
    <source>
        <strain evidence="1 2">NST_G2</strain>
    </source>
</reference>
<reference evidence="3" key="1">
    <citation type="submission" date="2016-06" db="UniProtKB">
        <authorList>
            <consortium name="WormBaseParasite"/>
        </authorList>
    </citation>
    <scope>IDENTIFICATION</scope>
</reference>
<name>A0A183SNC5_SCHSO</name>
<evidence type="ECO:0000313" key="1">
    <source>
        <dbReference type="EMBL" id="VDL92108.1"/>
    </source>
</evidence>
<protein>
    <submittedName>
        <fullName evidence="3">AP2/ERF domain-containing protein</fullName>
    </submittedName>
</protein>
<organism evidence="3">
    <name type="scientific">Schistocephalus solidus</name>
    <name type="common">Tapeworm</name>
    <dbReference type="NCBI Taxonomy" id="70667"/>
    <lineage>
        <taxon>Eukaryota</taxon>
        <taxon>Metazoa</taxon>
        <taxon>Spiralia</taxon>
        <taxon>Lophotrochozoa</taxon>
        <taxon>Platyhelminthes</taxon>
        <taxon>Cestoda</taxon>
        <taxon>Eucestoda</taxon>
        <taxon>Diphyllobothriidea</taxon>
        <taxon>Diphyllobothriidae</taxon>
        <taxon>Schistocephalus</taxon>
    </lineage>
</organism>
<dbReference type="WBParaSite" id="SSLN_0000591001-mRNA-1">
    <property type="protein sequence ID" value="SSLN_0000591001-mRNA-1"/>
    <property type="gene ID" value="SSLN_0000591001"/>
</dbReference>
<keyword evidence="2" id="KW-1185">Reference proteome</keyword>
<gene>
    <name evidence="1" type="ORF">SSLN_LOCUS5723</name>
</gene>
<accession>A0A183SNC5</accession>
<proteinExistence type="predicted"/>
<sequence>MSLQLLIDREQKRRHKDTLKNPLIQLKFNWTTWKDLTQNRLVWRRSAKTGVAIYEDNWMAFAEAKRVARKSQAPRICTANAQALPNCSRSASIPTKKTTPTTKDHFVGALPPTMTDKFLPSPLLTTLLAPVGNFPHIRHLSGHFRLRPPAASITPITSDGDLELTCFHCDRTLTSNIGSAGH</sequence>
<dbReference type="AlphaFoldDB" id="A0A183SNC5"/>
<dbReference type="EMBL" id="UYSU01033377">
    <property type="protein sequence ID" value="VDL92108.1"/>
    <property type="molecule type" value="Genomic_DNA"/>
</dbReference>
<evidence type="ECO:0000313" key="3">
    <source>
        <dbReference type="WBParaSite" id="SSLN_0000591001-mRNA-1"/>
    </source>
</evidence>
<evidence type="ECO:0000313" key="2">
    <source>
        <dbReference type="Proteomes" id="UP000275846"/>
    </source>
</evidence>